<feature type="region of interest" description="Disordered" evidence="1">
    <location>
        <begin position="1"/>
        <end position="36"/>
    </location>
</feature>
<dbReference type="Proteomes" id="UP000239649">
    <property type="component" value="Unassembled WGS sequence"/>
</dbReference>
<feature type="compositionally biased region" description="Acidic residues" evidence="1">
    <location>
        <begin position="267"/>
        <end position="276"/>
    </location>
</feature>
<feature type="compositionally biased region" description="Basic and acidic residues" evidence="1">
    <location>
        <begin position="102"/>
        <end position="113"/>
    </location>
</feature>
<evidence type="ECO:0000256" key="1">
    <source>
        <dbReference type="SAM" id="MobiDB-lite"/>
    </source>
</evidence>
<feature type="compositionally biased region" description="Low complexity" evidence="1">
    <location>
        <begin position="241"/>
        <end position="266"/>
    </location>
</feature>
<protein>
    <submittedName>
        <fullName evidence="2">Uncharacterized protein</fullName>
    </submittedName>
</protein>
<keyword evidence="3" id="KW-1185">Reference proteome</keyword>
<feature type="compositionally biased region" description="Basic and acidic residues" evidence="1">
    <location>
        <begin position="1"/>
        <end position="15"/>
    </location>
</feature>
<name>A0A2P6V4W0_9CHLO</name>
<feature type="compositionally biased region" description="Gly residues" evidence="1">
    <location>
        <begin position="24"/>
        <end position="36"/>
    </location>
</feature>
<reference evidence="2 3" key="1">
    <citation type="journal article" date="2018" name="Plant J.">
        <title>Genome sequences of Chlorella sorokiniana UTEX 1602 and Micractinium conductrix SAG 241.80: implications to maltose excretion by a green alga.</title>
        <authorList>
            <person name="Arriola M.B."/>
            <person name="Velmurugan N."/>
            <person name="Zhang Y."/>
            <person name="Plunkett M.H."/>
            <person name="Hondzo H."/>
            <person name="Barney B.M."/>
        </authorList>
    </citation>
    <scope>NUCLEOTIDE SEQUENCE [LARGE SCALE GENOMIC DNA]</scope>
    <source>
        <strain evidence="2 3">SAG 241.80</strain>
    </source>
</reference>
<comment type="caution">
    <text evidence="2">The sequence shown here is derived from an EMBL/GenBank/DDBJ whole genome shotgun (WGS) entry which is preliminary data.</text>
</comment>
<organism evidence="2 3">
    <name type="scientific">Micractinium conductrix</name>
    <dbReference type="NCBI Taxonomy" id="554055"/>
    <lineage>
        <taxon>Eukaryota</taxon>
        <taxon>Viridiplantae</taxon>
        <taxon>Chlorophyta</taxon>
        <taxon>core chlorophytes</taxon>
        <taxon>Trebouxiophyceae</taxon>
        <taxon>Chlorellales</taxon>
        <taxon>Chlorellaceae</taxon>
        <taxon>Chlorella clade</taxon>
        <taxon>Micractinium</taxon>
    </lineage>
</organism>
<feature type="region of interest" description="Disordered" evidence="1">
    <location>
        <begin position="85"/>
        <end position="125"/>
    </location>
</feature>
<evidence type="ECO:0000313" key="2">
    <source>
        <dbReference type="EMBL" id="PSC69115.1"/>
    </source>
</evidence>
<gene>
    <name evidence="2" type="ORF">C2E20_7312</name>
</gene>
<feature type="compositionally biased region" description="Acidic residues" evidence="1">
    <location>
        <begin position="114"/>
        <end position="125"/>
    </location>
</feature>
<accession>A0A2P6V4W0</accession>
<feature type="region of interest" description="Disordered" evidence="1">
    <location>
        <begin position="210"/>
        <end position="279"/>
    </location>
</feature>
<dbReference type="AlphaFoldDB" id="A0A2P6V4W0"/>
<evidence type="ECO:0000313" key="3">
    <source>
        <dbReference type="Proteomes" id="UP000239649"/>
    </source>
</evidence>
<sequence>MRDSSRDEDVPRHPAGEAPSAGSALGGGGGGSGGGSEGSIGAAVVGLIIGMASTAAARAVQGWLNRGRNNHGCSLRQPGAAVTDGAAAADDDDDGAAAGAAHADRGIAWPHDDSDGEVEEEDGPDEAEAAALAALGGGKAAALPAIEAIDWAAFLTLSYPSAQHWTAVVEAAEAEVGAGAAQQHGGRGAPLARACQRPAAMVWHRLDLGEGEEEEEDGGGSSNEDGSSSDDEEEEGRSVEEGSSCSDEGSCSGSSTGGAAESGSEAGSEEGGDDEGEQHSFVPLLVPNWLPGALLDDAPQAGRAHDLLCLLRRMAAEVFLPPGQTPRLHLFWDPDDPSWAFIDPSGAAFFNLARDPLPAAPAAAEGAAAGGGAAVGGAAAAADGAAQATRVRAWYLAACALVARAWRGGGLAYEQRSGKVALRFHARLRRAFF</sequence>
<proteinExistence type="predicted"/>
<dbReference type="EMBL" id="LHPF02000029">
    <property type="protein sequence ID" value="PSC69115.1"/>
    <property type="molecule type" value="Genomic_DNA"/>
</dbReference>